<organism evidence="1 2">
    <name type="scientific">Pyrolobus fumarii (strain DSM 11204 / 1A)</name>
    <dbReference type="NCBI Taxonomy" id="694429"/>
    <lineage>
        <taxon>Archaea</taxon>
        <taxon>Thermoproteota</taxon>
        <taxon>Thermoprotei</taxon>
        <taxon>Desulfurococcales</taxon>
        <taxon>Pyrodictiaceae</taxon>
        <taxon>Pyrolobus</taxon>
    </lineage>
</organism>
<dbReference type="InterPro" id="IPR010268">
    <property type="entry name" value="PaREP1"/>
</dbReference>
<gene>
    <name evidence="1" type="ordered locus">Pyrfu_1201</name>
</gene>
<reference evidence="1 2" key="1">
    <citation type="journal article" date="2011" name="Stand. Genomic Sci.">
        <title>Complete genome sequence of the hyperthermophilic chemolithoautotroph Pyrolobus fumarii type strain (1A).</title>
        <authorList>
            <person name="Anderson I."/>
            <person name="Goker M."/>
            <person name="Nolan M."/>
            <person name="Lucas S."/>
            <person name="Hammon N."/>
            <person name="Deshpande S."/>
            <person name="Cheng J.F."/>
            <person name="Tapia R."/>
            <person name="Han C."/>
            <person name="Goodwin L."/>
            <person name="Pitluck S."/>
            <person name="Huntemann M."/>
            <person name="Liolios K."/>
            <person name="Ivanova N."/>
            <person name="Pagani I."/>
            <person name="Mavromatis K."/>
            <person name="Ovchinikova G."/>
            <person name="Pati A."/>
            <person name="Chen A."/>
            <person name="Palaniappan K."/>
            <person name="Land M."/>
            <person name="Hauser L."/>
            <person name="Brambilla E.M."/>
            <person name="Huber H."/>
            <person name="Yasawong M."/>
            <person name="Rohde M."/>
            <person name="Spring S."/>
            <person name="Abt B."/>
            <person name="Sikorski J."/>
            <person name="Wirth R."/>
            <person name="Detter J.C."/>
            <person name="Woyke T."/>
            <person name="Bristow J."/>
            <person name="Eisen J.A."/>
            <person name="Markowitz V."/>
            <person name="Hugenholtz P."/>
            <person name="Kyrpides N.C."/>
            <person name="Klenk H.P."/>
            <person name="Lapidus A."/>
        </authorList>
    </citation>
    <scope>NUCLEOTIDE SEQUENCE [LARGE SCALE GENOMIC DNA]</scope>
    <source>
        <strain evidence="2">DSM 11204 / 1A</strain>
    </source>
</reference>
<dbReference type="KEGG" id="pfm:Pyrfu_1201"/>
<evidence type="ECO:0000313" key="2">
    <source>
        <dbReference type="Proteomes" id="UP000001037"/>
    </source>
</evidence>
<dbReference type="HOGENOM" id="CLU_118419_0_0_2"/>
<dbReference type="Pfam" id="PF05942">
    <property type="entry name" value="PaREP1"/>
    <property type="match status" value="1"/>
</dbReference>
<keyword evidence="2" id="KW-1185">Reference proteome</keyword>
<dbReference type="Proteomes" id="UP000001037">
    <property type="component" value="Chromosome"/>
</dbReference>
<accession>G0EFW2</accession>
<dbReference type="EMBL" id="CP002838">
    <property type="protein sequence ID" value="AEM39063.1"/>
    <property type="molecule type" value="Genomic_DNA"/>
</dbReference>
<sequence>MFIHSGRYMSHGFCEVTVTTRALERPLPKPQRDLTGYAGARLLESLLEALLALRFLEEGYTRNAAGKTFQAWRALIAALLALEKPRLDNLLRSEDERRWLEEVGIPRVPTARLKPLSRLLEQLGYKHIRSLTDTALNLHDYQYHGPDPGMTLSKYPDEEEARQDILYLVETLLEIVERVKPKLEEARAWSQEHEQALSHLRGKLRAS</sequence>
<dbReference type="InParanoid" id="G0EFW2"/>
<name>G0EFW2_PYRF1</name>
<evidence type="ECO:0000313" key="1">
    <source>
        <dbReference type="EMBL" id="AEM39063.1"/>
    </source>
</evidence>
<protein>
    <submittedName>
        <fullName evidence="1">PaREP1 family protein</fullName>
    </submittedName>
</protein>
<dbReference type="RefSeq" id="WP_014026740.1">
    <property type="nucleotide sequence ID" value="NC_015931.1"/>
</dbReference>
<dbReference type="AlphaFoldDB" id="G0EFW2"/>
<dbReference type="GeneID" id="11138384"/>
<dbReference type="eggNOG" id="arCOG03712">
    <property type="taxonomic scope" value="Archaea"/>
</dbReference>
<proteinExistence type="predicted"/>